<dbReference type="Proteomes" id="UP000001038">
    <property type="component" value="Chromosome 19"/>
</dbReference>
<gene>
    <name evidence="1" type="primary">NDUFAF8</name>
    <name evidence="1" type="synonym">ndufaf8</name>
</gene>
<dbReference type="PROSITE" id="PS51808">
    <property type="entry name" value="CHCH"/>
    <property type="match status" value="1"/>
</dbReference>
<evidence type="ECO:0000313" key="2">
    <source>
        <dbReference type="Proteomes" id="UP000001038"/>
    </source>
</evidence>
<dbReference type="GO" id="GO:0005739">
    <property type="term" value="C:mitochondrion"/>
    <property type="evidence" value="ECO:0000318"/>
    <property type="project" value="GO_Central"/>
</dbReference>
<reference evidence="1 2" key="1">
    <citation type="journal article" date="2007" name="Nature">
        <title>The medaka draft genome and insights into vertebrate genome evolution.</title>
        <authorList>
            <person name="Kasahara M."/>
            <person name="Naruse K."/>
            <person name="Sasaki S."/>
            <person name="Nakatani Y."/>
            <person name="Qu W."/>
            <person name="Ahsan B."/>
            <person name="Yamada T."/>
            <person name="Nagayasu Y."/>
            <person name="Doi K."/>
            <person name="Kasai Y."/>
            <person name="Jindo T."/>
            <person name="Kobayashi D."/>
            <person name="Shimada A."/>
            <person name="Toyoda A."/>
            <person name="Kuroki Y."/>
            <person name="Fujiyama A."/>
            <person name="Sasaki T."/>
            <person name="Shimizu A."/>
            <person name="Asakawa S."/>
            <person name="Shimizu N."/>
            <person name="Hashimoto S."/>
            <person name="Yang J."/>
            <person name="Lee Y."/>
            <person name="Matsushima K."/>
            <person name="Sugano S."/>
            <person name="Sakaizumi M."/>
            <person name="Narita T."/>
            <person name="Ohishi K."/>
            <person name="Haga S."/>
            <person name="Ohta F."/>
            <person name="Nomoto H."/>
            <person name="Nogata K."/>
            <person name="Morishita T."/>
            <person name="Endo T."/>
            <person name="Shin-I T."/>
            <person name="Takeda H."/>
            <person name="Morishita S."/>
            <person name="Kohara Y."/>
        </authorList>
    </citation>
    <scope>NUCLEOTIDE SEQUENCE [LARGE SCALE GENOMIC DNA]</scope>
    <source>
        <strain evidence="1 2">Hd-rR</strain>
    </source>
</reference>
<evidence type="ECO:0000313" key="1">
    <source>
        <dbReference type="Ensembl" id="ENSORLP00000029938.1"/>
    </source>
</evidence>
<protein>
    <submittedName>
        <fullName evidence="1">NADH:ubiquinone oxidoreductase complex assembly factor 8</fullName>
    </submittedName>
</protein>
<name>A0A3B3HF81_ORYLA</name>
<dbReference type="Ensembl" id="ENSORLT00000044883.1">
    <property type="protein sequence ID" value="ENSORLP00000029938.1"/>
    <property type="gene ID" value="ENSORLG00000029169.1"/>
</dbReference>
<dbReference type="AlphaFoldDB" id="A0A3B3HF81"/>
<dbReference type="PANTHER" id="PTHR34561:SF1">
    <property type="entry name" value="NADH DEHYDROGENASE [UBIQUINONE] 1 ALPHA SUBCOMPLEX ASSEMBLY FACTOR 8"/>
    <property type="match status" value="1"/>
</dbReference>
<reference evidence="1" key="3">
    <citation type="submission" date="2025-09" db="UniProtKB">
        <authorList>
            <consortium name="Ensembl"/>
        </authorList>
    </citation>
    <scope>IDENTIFICATION</scope>
    <source>
        <strain evidence="1">Hd-rR</strain>
    </source>
</reference>
<reference evidence="1" key="2">
    <citation type="submission" date="2025-08" db="UniProtKB">
        <authorList>
            <consortium name="Ensembl"/>
        </authorList>
    </citation>
    <scope>IDENTIFICATION</scope>
    <source>
        <strain evidence="1">Hd-rR</strain>
    </source>
</reference>
<dbReference type="FunCoup" id="A0A3B3HF81">
    <property type="interactions" value="43"/>
</dbReference>
<dbReference type="GO" id="GO:0032981">
    <property type="term" value="P:mitochondrial respiratory chain complex I assembly"/>
    <property type="evidence" value="ECO:0000318"/>
    <property type="project" value="GO_Central"/>
</dbReference>
<keyword evidence="2" id="KW-1185">Reference proteome</keyword>
<sequence>MSGSNVWTRSREKMRNFSDIFSKCADEAAAYGKCVAATTAGRQELKKDLCAKEFEALKTCFVKAVSIRKKSSCWFGRMLVMDNHLSGSVFQAKRHGR</sequence>
<dbReference type="InterPro" id="IPR034595">
    <property type="entry name" value="NDUFAF8"/>
</dbReference>
<dbReference type="Bgee" id="ENSORLG00000029169">
    <property type="expression patterns" value="Expressed in ovary and 14 other cell types or tissues"/>
</dbReference>
<dbReference type="GeneTree" id="ENSGT00520000061927"/>
<accession>A0A3B3HF81</accession>
<dbReference type="STRING" id="8090.ENSORLP00000029938"/>
<organism evidence="1 2">
    <name type="scientific">Oryzias latipes</name>
    <name type="common">Japanese rice fish</name>
    <name type="synonym">Japanese killifish</name>
    <dbReference type="NCBI Taxonomy" id="8090"/>
    <lineage>
        <taxon>Eukaryota</taxon>
        <taxon>Metazoa</taxon>
        <taxon>Chordata</taxon>
        <taxon>Craniata</taxon>
        <taxon>Vertebrata</taxon>
        <taxon>Euteleostomi</taxon>
        <taxon>Actinopterygii</taxon>
        <taxon>Neopterygii</taxon>
        <taxon>Teleostei</taxon>
        <taxon>Neoteleostei</taxon>
        <taxon>Acanthomorphata</taxon>
        <taxon>Ovalentaria</taxon>
        <taxon>Atherinomorphae</taxon>
        <taxon>Beloniformes</taxon>
        <taxon>Adrianichthyidae</taxon>
        <taxon>Oryziinae</taxon>
        <taxon>Oryzias</taxon>
    </lineage>
</organism>
<dbReference type="InParanoid" id="A0A3B3HF81"/>
<dbReference type="PANTHER" id="PTHR34561">
    <property type="entry name" value="NADH DEHYDROGENASE [UBIQUINONE] 1 ALPHA SUBCOMPLEX ASSEMBLY FACTOR 8"/>
    <property type="match status" value="1"/>
</dbReference>
<proteinExistence type="predicted"/>